<dbReference type="Proteomes" id="UP001060164">
    <property type="component" value="Chromosome"/>
</dbReference>
<dbReference type="InterPro" id="IPR017896">
    <property type="entry name" value="4Fe4S_Fe-S-bd"/>
</dbReference>
<feature type="domain" description="4Fe-4S ferredoxin-type" evidence="1">
    <location>
        <begin position="185"/>
        <end position="214"/>
    </location>
</feature>
<name>A0ABY5VM09_9FIRM</name>
<evidence type="ECO:0000313" key="2">
    <source>
        <dbReference type="EMBL" id="UWP61011.1"/>
    </source>
</evidence>
<sequence length="267" mass="29569">MDLRTDIEHELHEFVRTYDASGTLKNKWGKPLVGFADVEHPYIRELPDIVHKLHQMPWEVMPDATVIMVYFVPFQPWVAGGNRQGEMASADWAQIYEETNAMFPKLNAHMIGFLESRGYRGAVSPQSTVFYRDELVSHWSFRHFAYAAGLGTFGLNNMLITESGCAGRLNALVTNLNVPAGEPQAEEACLYKRNKSCGVCVSRCPAGALTTEEYDRHLCFAQCLKNAAVYTQFGNSYASAEGGEAADSGSEVCGKCLAGLPCTQRRP</sequence>
<evidence type="ECO:0000259" key="1">
    <source>
        <dbReference type="PROSITE" id="PS51379"/>
    </source>
</evidence>
<gene>
    <name evidence="2" type="ORF">NQ502_08280</name>
</gene>
<organism evidence="2 3">
    <name type="scientific">Ruminococcus gauvreauii</name>
    <dbReference type="NCBI Taxonomy" id="438033"/>
    <lineage>
        <taxon>Bacteria</taxon>
        <taxon>Bacillati</taxon>
        <taxon>Bacillota</taxon>
        <taxon>Clostridia</taxon>
        <taxon>Eubacteriales</taxon>
        <taxon>Oscillospiraceae</taxon>
        <taxon>Ruminococcus</taxon>
    </lineage>
</organism>
<dbReference type="RefSeq" id="WP_044983545.1">
    <property type="nucleotide sequence ID" value="NZ_CABLBR010000036.1"/>
</dbReference>
<dbReference type="SUPFAM" id="SSF54862">
    <property type="entry name" value="4Fe-4S ferredoxins"/>
    <property type="match status" value="1"/>
</dbReference>
<protein>
    <submittedName>
        <fullName evidence="2">Epoxyqueuosine reductase</fullName>
    </submittedName>
</protein>
<dbReference type="PANTHER" id="PTHR42827:SF1">
    <property type="entry name" value="IRON-SULFUR CLUSTER-BINDING PROTEIN"/>
    <property type="match status" value="1"/>
</dbReference>
<proteinExistence type="predicted"/>
<evidence type="ECO:0000313" key="3">
    <source>
        <dbReference type="Proteomes" id="UP001060164"/>
    </source>
</evidence>
<keyword evidence="3" id="KW-1185">Reference proteome</keyword>
<dbReference type="PROSITE" id="PS51379">
    <property type="entry name" value="4FE4S_FER_2"/>
    <property type="match status" value="1"/>
</dbReference>
<dbReference type="EMBL" id="CP102290">
    <property type="protein sequence ID" value="UWP61011.1"/>
    <property type="molecule type" value="Genomic_DNA"/>
</dbReference>
<accession>A0ABY5VM09</accession>
<reference evidence="2" key="1">
    <citation type="journal article" date="2022" name="Cell">
        <title>Design, construction, and in vivo augmentation of a complex gut microbiome.</title>
        <authorList>
            <person name="Cheng A.G."/>
            <person name="Ho P.Y."/>
            <person name="Aranda-Diaz A."/>
            <person name="Jain S."/>
            <person name="Yu F.B."/>
            <person name="Meng X."/>
            <person name="Wang M."/>
            <person name="Iakiviak M."/>
            <person name="Nagashima K."/>
            <person name="Zhao A."/>
            <person name="Murugkar P."/>
            <person name="Patil A."/>
            <person name="Atabakhsh K."/>
            <person name="Weakley A."/>
            <person name="Yan J."/>
            <person name="Brumbaugh A.R."/>
            <person name="Higginbottom S."/>
            <person name="Dimas A."/>
            <person name="Shiver A.L."/>
            <person name="Deutschbauer A."/>
            <person name="Neff N."/>
            <person name="Sonnenburg J.L."/>
            <person name="Huang K.C."/>
            <person name="Fischbach M.A."/>
        </authorList>
    </citation>
    <scope>NUCLEOTIDE SEQUENCE</scope>
    <source>
        <strain evidence="2">DSM 19829</strain>
    </source>
</reference>
<dbReference type="PANTHER" id="PTHR42827">
    <property type="entry name" value="IRON-SULFUR CLUSTER-BINDING PROTEIN-RELATED"/>
    <property type="match status" value="1"/>
</dbReference>